<dbReference type="EMBL" id="QKYT01000044">
    <property type="protein sequence ID" value="RIA96454.1"/>
    <property type="molecule type" value="Genomic_DNA"/>
</dbReference>
<protein>
    <submittedName>
        <fullName evidence="1">Uncharacterized protein</fullName>
    </submittedName>
</protein>
<proteinExistence type="predicted"/>
<organism evidence="1 2">
    <name type="scientific">Glomus cerebriforme</name>
    <dbReference type="NCBI Taxonomy" id="658196"/>
    <lineage>
        <taxon>Eukaryota</taxon>
        <taxon>Fungi</taxon>
        <taxon>Fungi incertae sedis</taxon>
        <taxon>Mucoromycota</taxon>
        <taxon>Glomeromycotina</taxon>
        <taxon>Glomeromycetes</taxon>
        <taxon>Glomerales</taxon>
        <taxon>Glomeraceae</taxon>
        <taxon>Glomus</taxon>
    </lineage>
</organism>
<reference evidence="1 2" key="1">
    <citation type="submission" date="2018-06" db="EMBL/GenBank/DDBJ databases">
        <title>Comparative genomics reveals the genomic features of Rhizophagus irregularis, R. cerebriforme, R. diaphanum and Gigaspora rosea, and their symbiotic lifestyle signature.</title>
        <authorList>
            <person name="Morin E."/>
            <person name="San Clemente H."/>
            <person name="Chen E.C.H."/>
            <person name="De La Providencia I."/>
            <person name="Hainaut M."/>
            <person name="Kuo A."/>
            <person name="Kohler A."/>
            <person name="Murat C."/>
            <person name="Tang N."/>
            <person name="Roy S."/>
            <person name="Loubradou J."/>
            <person name="Henrissat B."/>
            <person name="Grigoriev I.V."/>
            <person name="Corradi N."/>
            <person name="Roux C."/>
            <person name="Martin F.M."/>
        </authorList>
    </citation>
    <scope>NUCLEOTIDE SEQUENCE [LARGE SCALE GENOMIC DNA]</scope>
    <source>
        <strain evidence="1 2">DAOM 227022</strain>
    </source>
</reference>
<evidence type="ECO:0000313" key="2">
    <source>
        <dbReference type="Proteomes" id="UP000265703"/>
    </source>
</evidence>
<dbReference type="OrthoDB" id="2400448at2759"/>
<gene>
    <name evidence="1" type="ORF">C1645_815315</name>
</gene>
<sequence>MEKNIILPTIKHSYKCYNNSRQSLTPTFFFAKTIIFPKAEITLLKSFAKPNKIIIALPKFFKSHTPITSRSNTLLSRFTSSYSDENSFNELDINNYKDEEPKITKYKELVRNIINIFIKDKKLWIQLKDIVKLAPAHVNINLLTNVLTFQNFKIGSDVDEI</sequence>
<keyword evidence="2" id="KW-1185">Reference proteome</keyword>
<dbReference type="AlphaFoldDB" id="A0A397TNK7"/>
<comment type="caution">
    <text evidence="1">The sequence shown here is derived from an EMBL/GenBank/DDBJ whole genome shotgun (WGS) entry which is preliminary data.</text>
</comment>
<evidence type="ECO:0000313" key="1">
    <source>
        <dbReference type="EMBL" id="RIA96454.1"/>
    </source>
</evidence>
<accession>A0A397TNK7</accession>
<name>A0A397TNK7_9GLOM</name>
<dbReference type="Proteomes" id="UP000265703">
    <property type="component" value="Unassembled WGS sequence"/>
</dbReference>